<proteinExistence type="inferred from homology"/>
<dbReference type="RefSeq" id="WP_188509611.1">
    <property type="nucleotide sequence ID" value="NZ_BMGB01000001.1"/>
</dbReference>
<evidence type="ECO:0000259" key="5">
    <source>
        <dbReference type="PROSITE" id="PS50931"/>
    </source>
</evidence>
<name>A0A916WG76_9MICO</name>
<dbReference type="AlphaFoldDB" id="A0A916WG76"/>
<dbReference type="Pfam" id="PF03466">
    <property type="entry name" value="LysR_substrate"/>
    <property type="match status" value="1"/>
</dbReference>
<sequence>MTFETDQRLDRQSVRIVRAIAETGSITAAARSLGYSQPAISQHLQRTEARLGLALVARVGRSVRLTEAGAVLARHALTITSAFDAAEGDLADLAGLRTGTVRLAAFPTASSTIVPRLLAALAAGHPGITVTYIEAQPPEAVQLLRDGGIDLAITFSYPGDRADPHRDSASGLTTQPLFTEEMVVVIPAGHPLAAQDVIDVATLAKERWIAGCPRCRGHLLAVCEVAGFAPVITFETDNASAVMNMVASGLGVAMLPRLALATATLPVGAVIRPHSPRSVRSIQALANDGARRVPSLAATGAVLAALDGADWGLVGARA</sequence>
<accession>A0A916WG76</accession>
<dbReference type="Gene3D" id="3.40.190.10">
    <property type="entry name" value="Periplasmic binding protein-like II"/>
    <property type="match status" value="2"/>
</dbReference>
<dbReference type="PRINTS" id="PR00039">
    <property type="entry name" value="HTHLYSR"/>
</dbReference>
<reference evidence="6" key="2">
    <citation type="submission" date="2020-09" db="EMBL/GenBank/DDBJ databases">
        <authorList>
            <person name="Sun Q."/>
            <person name="Zhou Y."/>
        </authorList>
    </citation>
    <scope>NUCLEOTIDE SEQUENCE</scope>
    <source>
        <strain evidence="6">CGMCC 1.12813</strain>
    </source>
</reference>
<gene>
    <name evidence="6" type="ORF">GCM10010979_10460</name>
</gene>
<dbReference type="PANTHER" id="PTHR30346">
    <property type="entry name" value="TRANSCRIPTIONAL DUAL REGULATOR HCAR-RELATED"/>
    <property type="match status" value="1"/>
</dbReference>
<dbReference type="GO" id="GO:0003700">
    <property type="term" value="F:DNA-binding transcription factor activity"/>
    <property type="evidence" value="ECO:0007669"/>
    <property type="project" value="InterPro"/>
</dbReference>
<dbReference type="InterPro" id="IPR011991">
    <property type="entry name" value="ArsR-like_HTH"/>
</dbReference>
<evidence type="ECO:0000313" key="7">
    <source>
        <dbReference type="Proteomes" id="UP000606922"/>
    </source>
</evidence>
<feature type="domain" description="HTH lysR-type" evidence="5">
    <location>
        <begin position="9"/>
        <end position="66"/>
    </location>
</feature>
<keyword evidence="4" id="KW-0804">Transcription</keyword>
<dbReference type="Gene3D" id="1.10.10.10">
    <property type="entry name" value="Winged helix-like DNA-binding domain superfamily/Winged helix DNA-binding domain"/>
    <property type="match status" value="1"/>
</dbReference>
<dbReference type="SUPFAM" id="SSF53850">
    <property type="entry name" value="Periplasmic binding protein-like II"/>
    <property type="match status" value="1"/>
</dbReference>
<comment type="caution">
    <text evidence="6">The sequence shown here is derived from an EMBL/GenBank/DDBJ whole genome shotgun (WGS) entry which is preliminary data.</text>
</comment>
<dbReference type="CDD" id="cd00090">
    <property type="entry name" value="HTH_ARSR"/>
    <property type="match status" value="1"/>
</dbReference>
<dbReference type="InterPro" id="IPR000847">
    <property type="entry name" value="LysR_HTH_N"/>
</dbReference>
<reference evidence="6" key="1">
    <citation type="journal article" date="2014" name="Int. J. Syst. Evol. Microbiol.">
        <title>Complete genome sequence of Corynebacterium casei LMG S-19264T (=DSM 44701T), isolated from a smear-ripened cheese.</title>
        <authorList>
            <consortium name="US DOE Joint Genome Institute (JGI-PGF)"/>
            <person name="Walter F."/>
            <person name="Albersmeier A."/>
            <person name="Kalinowski J."/>
            <person name="Ruckert C."/>
        </authorList>
    </citation>
    <scope>NUCLEOTIDE SEQUENCE</scope>
    <source>
        <strain evidence="6">CGMCC 1.12813</strain>
    </source>
</reference>
<evidence type="ECO:0000256" key="3">
    <source>
        <dbReference type="ARBA" id="ARBA00023125"/>
    </source>
</evidence>
<dbReference type="InterPro" id="IPR036390">
    <property type="entry name" value="WH_DNA-bd_sf"/>
</dbReference>
<dbReference type="SUPFAM" id="SSF46785">
    <property type="entry name" value="Winged helix' DNA-binding domain"/>
    <property type="match status" value="1"/>
</dbReference>
<keyword evidence="3" id="KW-0238">DNA-binding</keyword>
<dbReference type="InterPro" id="IPR036388">
    <property type="entry name" value="WH-like_DNA-bd_sf"/>
</dbReference>
<dbReference type="Pfam" id="PF00126">
    <property type="entry name" value="HTH_1"/>
    <property type="match status" value="1"/>
</dbReference>
<dbReference type="EMBL" id="BMGB01000001">
    <property type="protein sequence ID" value="GGA97876.1"/>
    <property type="molecule type" value="Genomic_DNA"/>
</dbReference>
<dbReference type="PANTHER" id="PTHR30346:SF29">
    <property type="entry name" value="LYSR SUBSTRATE-BINDING"/>
    <property type="match status" value="1"/>
</dbReference>
<evidence type="ECO:0000313" key="6">
    <source>
        <dbReference type="EMBL" id="GGA97876.1"/>
    </source>
</evidence>
<dbReference type="InterPro" id="IPR005119">
    <property type="entry name" value="LysR_subst-bd"/>
</dbReference>
<evidence type="ECO:0000256" key="4">
    <source>
        <dbReference type="ARBA" id="ARBA00023163"/>
    </source>
</evidence>
<dbReference type="GO" id="GO:0032993">
    <property type="term" value="C:protein-DNA complex"/>
    <property type="evidence" value="ECO:0007669"/>
    <property type="project" value="TreeGrafter"/>
</dbReference>
<comment type="similarity">
    <text evidence="1">Belongs to the LysR transcriptional regulatory family.</text>
</comment>
<keyword evidence="7" id="KW-1185">Reference proteome</keyword>
<dbReference type="Proteomes" id="UP000606922">
    <property type="component" value="Unassembled WGS sequence"/>
</dbReference>
<dbReference type="GO" id="GO:0003677">
    <property type="term" value="F:DNA binding"/>
    <property type="evidence" value="ECO:0007669"/>
    <property type="project" value="UniProtKB-KW"/>
</dbReference>
<organism evidence="6 7">
    <name type="scientific">Conyzicola nivalis</name>
    <dbReference type="NCBI Taxonomy" id="1477021"/>
    <lineage>
        <taxon>Bacteria</taxon>
        <taxon>Bacillati</taxon>
        <taxon>Actinomycetota</taxon>
        <taxon>Actinomycetes</taxon>
        <taxon>Micrococcales</taxon>
        <taxon>Microbacteriaceae</taxon>
        <taxon>Conyzicola</taxon>
    </lineage>
</organism>
<evidence type="ECO:0000256" key="1">
    <source>
        <dbReference type="ARBA" id="ARBA00009437"/>
    </source>
</evidence>
<keyword evidence="2" id="KW-0805">Transcription regulation</keyword>
<evidence type="ECO:0000256" key="2">
    <source>
        <dbReference type="ARBA" id="ARBA00023015"/>
    </source>
</evidence>
<protein>
    <submittedName>
        <fullName evidence="6">LysR family transcriptional regulator</fullName>
    </submittedName>
</protein>
<dbReference type="CDD" id="cd08423">
    <property type="entry name" value="PBP2_LTTR_like_6"/>
    <property type="match status" value="1"/>
</dbReference>
<dbReference type="PROSITE" id="PS50931">
    <property type="entry name" value="HTH_LYSR"/>
    <property type="match status" value="1"/>
</dbReference>